<dbReference type="Proteomes" id="UP000487268">
    <property type="component" value="Unassembled WGS sequence"/>
</dbReference>
<sequence>MDGVVGFAPGVFDLFHVGHLDVLRRAAADCGRLVAGVCSDELAEALRGAPPVVPLIERMEIVGNCRYVADVVPLTAADLRAVHADLGFRVLYTGAEDEPLAFDLAGTGVRVQELTGVPRTRSAALRAALSTPGRRSSVA</sequence>
<comment type="caution">
    <text evidence="13">The sequence shown here is derived from an EMBL/GenBank/DDBJ whole genome shotgun (WGS) entry which is preliminary data.</text>
</comment>
<protein>
    <recommendedName>
        <fullName evidence="10">ethanolamine-phosphate cytidylyltransferase</fullName>
        <ecNumber evidence="10">2.7.7.14</ecNumber>
    </recommendedName>
    <alternativeName>
        <fullName evidence="11">CTP:phosphoethanolamine cytidylyltransferase</fullName>
    </alternativeName>
</protein>
<dbReference type="AlphaFoldDB" id="A0A7K0BSI3"/>
<evidence type="ECO:0000256" key="10">
    <source>
        <dbReference type="ARBA" id="ARBA00024221"/>
    </source>
</evidence>
<evidence type="ECO:0000256" key="4">
    <source>
        <dbReference type="ARBA" id="ARBA00022679"/>
    </source>
</evidence>
<accession>A0A7K0BSI3</accession>
<evidence type="ECO:0000256" key="11">
    <source>
        <dbReference type="ARBA" id="ARBA00031473"/>
    </source>
</evidence>
<dbReference type="InterPro" id="IPR044608">
    <property type="entry name" value="Ect1/PCYT2"/>
</dbReference>
<evidence type="ECO:0000256" key="9">
    <source>
        <dbReference type="ARBA" id="ARBA00024191"/>
    </source>
</evidence>
<comment type="similarity">
    <text evidence="2">Belongs to the cytidylyltransferase family.</text>
</comment>
<keyword evidence="3" id="KW-0444">Lipid biosynthesis</keyword>
<comment type="pathway">
    <text evidence="1">Lipid metabolism.</text>
</comment>
<evidence type="ECO:0000256" key="6">
    <source>
        <dbReference type="ARBA" id="ARBA00023098"/>
    </source>
</evidence>
<dbReference type="OrthoDB" id="9802794at2"/>
<proteinExistence type="inferred from homology"/>
<evidence type="ECO:0000256" key="8">
    <source>
        <dbReference type="ARBA" id="ARBA00023264"/>
    </source>
</evidence>
<evidence type="ECO:0000259" key="12">
    <source>
        <dbReference type="Pfam" id="PF01467"/>
    </source>
</evidence>
<dbReference type="PANTHER" id="PTHR45780:SF2">
    <property type="entry name" value="ETHANOLAMINE-PHOSPHATE CYTIDYLYLTRANSFERASE"/>
    <property type="match status" value="1"/>
</dbReference>
<comment type="pathway">
    <text evidence="9">Phospholipid metabolism; phosphatidylethanolamine biosynthesis; phosphatidylethanolamine from ethanolamine: step 2/3.</text>
</comment>
<evidence type="ECO:0000256" key="1">
    <source>
        <dbReference type="ARBA" id="ARBA00005189"/>
    </source>
</evidence>
<evidence type="ECO:0000256" key="3">
    <source>
        <dbReference type="ARBA" id="ARBA00022516"/>
    </source>
</evidence>
<gene>
    <name evidence="13" type="primary">hldE_1</name>
    <name evidence="13" type="ORF">ACRB68_20430</name>
</gene>
<name>A0A7K0BSI3_9ACTN</name>
<dbReference type="Pfam" id="PF01467">
    <property type="entry name" value="CTP_transf_like"/>
    <property type="match status" value="1"/>
</dbReference>
<keyword evidence="7" id="KW-0594">Phospholipid biosynthesis</keyword>
<evidence type="ECO:0000256" key="2">
    <source>
        <dbReference type="ARBA" id="ARBA00010101"/>
    </source>
</evidence>
<dbReference type="EC" id="2.7.7.14" evidence="10"/>
<keyword evidence="5 13" id="KW-0548">Nucleotidyltransferase</keyword>
<evidence type="ECO:0000256" key="7">
    <source>
        <dbReference type="ARBA" id="ARBA00023209"/>
    </source>
</evidence>
<organism evidence="13 14">
    <name type="scientific">Actinomadura macrotermitis</name>
    <dbReference type="NCBI Taxonomy" id="2585200"/>
    <lineage>
        <taxon>Bacteria</taxon>
        <taxon>Bacillati</taxon>
        <taxon>Actinomycetota</taxon>
        <taxon>Actinomycetes</taxon>
        <taxon>Streptosporangiales</taxon>
        <taxon>Thermomonosporaceae</taxon>
        <taxon>Actinomadura</taxon>
    </lineage>
</organism>
<dbReference type="InterPro" id="IPR004821">
    <property type="entry name" value="Cyt_trans-like"/>
</dbReference>
<keyword evidence="14" id="KW-1185">Reference proteome</keyword>
<evidence type="ECO:0000313" key="13">
    <source>
        <dbReference type="EMBL" id="MQY03996.1"/>
    </source>
</evidence>
<dbReference type="EMBL" id="WEGH01000001">
    <property type="protein sequence ID" value="MQY03996.1"/>
    <property type="molecule type" value="Genomic_DNA"/>
</dbReference>
<dbReference type="PANTHER" id="PTHR45780">
    <property type="entry name" value="ETHANOLAMINE-PHOSPHATE CYTIDYLYLTRANSFERASE"/>
    <property type="match status" value="1"/>
</dbReference>
<evidence type="ECO:0000313" key="14">
    <source>
        <dbReference type="Proteomes" id="UP000487268"/>
    </source>
</evidence>
<dbReference type="InterPro" id="IPR014729">
    <property type="entry name" value="Rossmann-like_a/b/a_fold"/>
</dbReference>
<dbReference type="NCBIfam" id="TIGR00125">
    <property type="entry name" value="cyt_tran_rel"/>
    <property type="match status" value="1"/>
</dbReference>
<keyword evidence="6" id="KW-0443">Lipid metabolism</keyword>
<dbReference type="GO" id="GO:0004306">
    <property type="term" value="F:ethanolamine-phosphate cytidylyltransferase activity"/>
    <property type="evidence" value="ECO:0007669"/>
    <property type="project" value="UniProtKB-EC"/>
</dbReference>
<evidence type="ECO:0000256" key="5">
    <source>
        <dbReference type="ARBA" id="ARBA00022695"/>
    </source>
</evidence>
<reference evidence="13 14" key="1">
    <citation type="submission" date="2019-10" db="EMBL/GenBank/DDBJ databases">
        <title>Actinomadura rubteroloni sp. nov. and Actinomadura macrotermitis sp. nov., isolated from the gut of fungus growing-termite Macrotermes natalensis.</title>
        <authorList>
            <person name="Benndorf R."/>
            <person name="Martin K."/>
            <person name="Kuefner M."/>
            <person name="De Beer W."/>
            <person name="Kaster A.-K."/>
            <person name="Vollmers J."/>
            <person name="Poulsen M."/>
            <person name="Beemelmanns C."/>
        </authorList>
    </citation>
    <scope>NUCLEOTIDE SEQUENCE [LARGE SCALE GENOMIC DNA]</scope>
    <source>
        <strain evidence="13 14">RB68</strain>
    </source>
</reference>
<dbReference type="UniPathway" id="UPA00558">
    <property type="reaction ID" value="UER00742"/>
</dbReference>
<dbReference type="Gene3D" id="3.40.50.620">
    <property type="entry name" value="HUPs"/>
    <property type="match status" value="1"/>
</dbReference>
<dbReference type="RefSeq" id="WP_153531836.1">
    <property type="nucleotide sequence ID" value="NZ_WEGH01000001.1"/>
</dbReference>
<keyword evidence="8" id="KW-1208">Phospholipid metabolism</keyword>
<dbReference type="GO" id="GO:0006646">
    <property type="term" value="P:phosphatidylethanolamine biosynthetic process"/>
    <property type="evidence" value="ECO:0007669"/>
    <property type="project" value="UniProtKB-UniPathway"/>
</dbReference>
<dbReference type="GO" id="GO:0005737">
    <property type="term" value="C:cytoplasm"/>
    <property type="evidence" value="ECO:0007669"/>
    <property type="project" value="TreeGrafter"/>
</dbReference>
<dbReference type="SUPFAM" id="SSF52374">
    <property type="entry name" value="Nucleotidylyl transferase"/>
    <property type="match status" value="1"/>
</dbReference>
<keyword evidence="4 13" id="KW-0808">Transferase</keyword>
<feature type="domain" description="Cytidyltransferase-like" evidence="12">
    <location>
        <begin position="7"/>
        <end position="94"/>
    </location>
</feature>